<keyword evidence="1" id="KW-0732">Signal</keyword>
<keyword evidence="3" id="KW-1185">Reference proteome</keyword>
<feature type="signal peptide" evidence="1">
    <location>
        <begin position="1"/>
        <end position="21"/>
    </location>
</feature>
<accession>A0ABV6YK24</accession>
<comment type="caution">
    <text evidence="2">The sequence shown here is derived from an EMBL/GenBank/DDBJ whole genome shotgun (WGS) entry which is preliminary data.</text>
</comment>
<reference evidence="2 3" key="1">
    <citation type="submission" date="2024-09" db="EMBL/GenBank/DDBJ databases">
        <authorList>
            <person name="D'Angelo T."/>
        </authorList>
    </citation>
    <scope>NUCLEOTIDE SEQUENCE [LARGE SCALE GENOMIC DNA]</scope>
    <source>
        <strain evidence="2">SAG AM-320-E07</strain>
    </source>
</reference>
<evidence type="ECO:0000313" key="2">
    <source>
        <dbReference type="EMBL" id="MFC1572529.1"/>
    </source>
</evidence>
<feature type="chain" id="PRO_5046909463" evidence="1">
    <location>
        <begin position="22"/>
        <end position="357"/>
    </location>
</feature>
<sequence>MARIVLAVLVAMELSGNCAWADWPSTAAEAPLKDNSHVAGVPVGGDHVAGDIIEQAWVVDGLPFTGTGNTCLFNDDYDQACPYSGSVSPDVVYAFAPIGDVLLLGDLCDGYPYSYDTKLYIYEDAEGNLVACDDDLCGSAQGYASYIYNVELLTGHVYYIVVDGFGGDCGNYLLKLYEGVPCELDCTGAIPEGEPECYTDYVDLYNAGCNGVPYQFQEVLPCGGEPITYCGTAGVYYFGTTLRRDTDWYQLTTSAPEVISWTVESNVRFNFYIMDGTFGCSTAFIAVATTTPCEPYTFTDVQLLFPGAYWFWVGAPGWDPVAFPCDGSFYKWTIEGFTGDATPLQDTRWGTIKSMFR</sequence>
<organism evidence="2 3">
    <name type="scientific">Eiseniibacteriota bacterium</name>
    <dbReference type="NCBI Taxonomy" id="2212470"/>
    <lineage>
        <taxon>Bacteria</taxon>
        <taxon>Candidatus Eiseniibacteriota</taxon>
    </lineage>
</organism>
<dbReference type="Proteomes" id="UP001593833">
    <property type="component" value="Unassembled WGS sequence"/>
</dbReference>
<dbReference type="EMBL" id="JBHPKH010000020">
    <property type="protein sequence ID" value="MFC1572529.1"/>
    <property type="molecule type" value="Genomic_DNA"/>
</dbReference>
<name>A0ABV6YK24_UNCEI</name>
<gene>
    <name evidence="2" type="ORF">ACFL6M_02915</name>
</gene>
<evidence type="ECO:0000256" key="1">
    <source>
        <dbReference type="SAM" id="SignalP"/>
    </source>
</evidence>
<evidence type="ECO:0000313" key="3">
    <source>
        <dbReference type="Proteomes" id="UP001593833"/>
    </source>
</evidence>
<protein>
    <submittedName>
        <fullName evidence="2">Uncharacterized protein</fullName>
    </submittedName>
</protein>
<proteinExistence type="predicted"/>